<feature type="region of interest" description="Disordered" evidence="7">
    <location>
        <begin position="1"/>
        <end position="52"/>
    </location>
</feature>
<dbReference type="CDD" id="cd01851">
    <property type="entry name" value="GBP"/>
    <property type="match status" value="1"/>
</dbReference>
<dbReference type="Pfam" id="PF02841">
    <property type="entry name" value="GBP_C"/>
    <property type="match status" value="1"/>
</dbReference>
<protein>
    <submittedName>
        <fullName evidence="9">Interferon-induced guanylate-binding protein 2</fullName>
    </submittedName>
</protein>
<evidence type="ECO:0000256" key="2">
    <source>
        <dbReference type="ARBA" id="ARBA00022741"/>
    </source>
</evidence>
<dbReference type="Proteomes" id="UP000011518">
    <property type="component" value="Unassembled WGS sequence"/>
</dbReference>
<evidence type="ECO:0000259" key="8">
    <source>
        <dbReference type="PROSITE" id="PS51715"/>
    </source>
</evidence>
<feature type="compositionally biased region" description="Basic and acidic residues" evidence="7">
    <location>
        <begin position="39"/>
        <end position="52"/>
    </location>
</feature>
<dbReference type="GO" id="GO:0045087">
    <property type="term" value="P:innate immune response"/>
    <property type="evidence" value="ECO:0007669"/>
    <property type="project" value="UniProtKB-KW"/>
</dbReference>
<dbReference type="PROSITE" id="PS51715">
    <property type="entry name" value="G_GB1_RHD3"/>
    <property type="match status" value="1"/>
</dbReference>
<evidence type="ECO:0000256" key="1">
    <source>
        <dbReference type="ARBA" id="ARBA00022588"/>
    </source>
</evidence>
<gene>
    <name evidence="9" type="ORF">TREES_T100001428</name>
</gene>
<evidence type="ECO:0000256" key="4">
    <source>
        <dbReference type="ARBA" id="ARBA00022859"/>
    </source>
</evidence>
<dbReference type="Gene3D" id="1.20.1000.10">
    <property type="entry name" value="Guanylate-binding protein, C-terminal domain"/>
    <property type="match status" value="1"/>
</dbReference>
<evidence type="ECO:0000313" key="10">
    <source>
        <dbReference type="Proteomes" id="UP000011518"/>
    </source>
</evidence>
<accession>L9LC56</accession>
<dbReference type="SUPFAM" id="SSF52540">
    <property type="entry name" value="P-loop containing nucleoside triphosphate hydrolases"/>
    <property type="match status" value="1"/>
</dbReference>
<feature type="compositionally biased region" description="Basic residues" evidence="7">
    <location>
        <begin position="14"/>
        <end position="28"/>
    </location>
</feature>
<dbReference type="InterPro" id="IPR027417">
    <property type="entry name" value="P-loop_NTPase"/>
</dbReference>
<dbReference type="SUPFAM" id="SSF48340">
    <property type="entry name" value="Interferon-induced guanylate-binding protein 1 (GBP1), C-terminal domain"/>
    <property type="match status" value="1"/>
</dbReference>
<dbReference type="Pfam" id="PF02263">
    <property type="entry name" value="GBP"/>
    <property type="match status" value="2"/>
</dbReference>
<keyword evidence="3" id="KW-0378">Hydrolase</keyword>
<evidence type="ECO:0000256" key="3">
    <source>
        <dbReference type="ARBA" id="ARBA00022801"/>
    </source>
</evidence>
<dbReference type="Gene3D" id="3.40.50.300">
    <property type="entry name" value="P-loop containing nucleotide triphosphate hydrolases"/>
    <property type="match status" value="2"/>
</dbReference>
<comment type="similarity">
    <text evidence="6">Belongs to the TRAFAC class dynamin-like GTPase superfamily. GB1/RHD3 GTPase family.</text>
</comment>
<keyword evidence="5" id="KW-0342">GTP-binding</keyword>
<evidence type="ECO:0000256" key="7">
    <source>
        <dbReference type="SAM" id="MobiDB-lite"/>
    </source>
</evidence>
<evidence type="ECO:0000256" key="5">
    <source>
        <dbReference type="ARBA" id="ARBA00023134"/>
    </source>
</evidence>
<organism evidence="9 10">
    <name type="scientific">Tupaia chinensis</name>
    <name type="common">Chinese tree shrew</name>
    <name type="synonym">Tupaia belangeri chinensis</name>
    <dbReference type="NCBI Taxonomy" id="246437"/>
    <lineage>
        <taxon>Eukaryota</taxon>
        <taxon>Metazoa</taxon>
        <taxon>Chordata</taxon>
        <taxon>Craniata</taxon>
        <taxon>Vertebrata</taxon>
        <taxon>Euteleostomi</taxon>
        <taxon>Mammalia</taxon>
        <taxon>Eutheria</taxon>
        <taxon>Euarchontoglires</taxon>
        <taxon>Scandentia</taxon>
        <taxon>Tupaiidae</taxon>
        <taxon>Tupaia</taxon>
    </lineage>
</organism>
<dbReference type="InterPro" id="IPR036543">
    <property type="entry name" value="Guanylate-bd_C_sf"/>
</dbReference>
<feature type="compositionally biased region" description="Polar residues" evidence="7">
    <location>
        <begin position="1"/>
        <end position="12"/>
    </location>
</feature>
<reference evidence="10" key="2">
    <citation type="journal article" date="2013" name="Nat. Commun.">
        <title>Genome of the Chinese tree shrew.</title>
        <authorList>
            <person name="Fan Y."/>
            <person name="Huang Z.Y."/>
            <person name="Cao C.C."/>
            <person name="Chen C.S."/>
            <person name="Chen Y.X."/>
            <person name="Fan D.D."/>
            <person name="He J."/>
            <person name="Hou H.L."/>
            <person name="Hu L."/>
            <person name="Hu X.T."/>
            <person name="Jiang X.T."/>
            <person name="Lai R."/>
            <person name="Lang Y.S."/>
            <person name="Liang B."/>
            <person name="Liao S.G."/>
            <person name="Mu D."/>
            <person name="Ma Y.Y."/>
            <person name="Niu Y.Y."/>
            <person name="Sun X.Q."/>
            <person name="Xia J.Q."/>
            <person name="Xiao J."/>
            <person name="Xiong Z.Q."/>
            <person name="Xu L."/>
            <person name="Yang L."/>
            <person name="Zhang Y."/>
            <person name="Zhao W."/>
            <person name="Zhao X.D."/>
            <person name="Zheng Y.T."/>
            <person name="Zhou J.M."/>
            <person name="Zhu Y.B."/>
            <person name="Zhang G.J."/>
            <person name="Wang J."/>
            <person name="Yao Y.G."/>
        </authorList>
    </citation>
    <scope>NUCLEOTIDE SEQUENCE [LARGE SCALE GENOMIC DNA]</scope>
</reference>
<dbReference type="CDD" id="cd16269">
    <property type="entry name" value="GBP_C"/>
    <property type="match status" value="1"/>
</dbReference>
<feature type="domain" description="GB1/RHD3-type G" evidence="8">
    <location>
        <begin position="1"/>
        <end position="156"/>
    </location>
</feature>
<proteinExistence type="inferred from homology"/>
<dbReference type="InParanoid" id="L9LC56"/>
<reference evidence="10" key="1">
    <citation type="submission" date="2012-07" db="EMBL/GenBank/DDBJ databases">
        <title>Genome of the Chinese tree shrew, a rising model animal genetically related to primates.</title>
        <authorList>
            <person name="Zhang G."/>
            <person name="Fan Y."/>
            <person name="Yao Y."/>
            <person name="Huang Z."/>
        </authorList>
    </citation>
    <scope>NUCLEOTIDE SEQUENCE [LARGE SCALE GENOMIC DNA]</scope>
</reference>
<evidence type="ECO:0000256" key="6">
    <source>
        <dbReference type="PROSITE-ProRule" id="PRU01052"/>
    </source>
</evidence>
<keyword evidence="10" id="KW-1185">Reference proteome</keyword>
<evidence type="ECO:0000313" key="9">
    <source>
        <dbReference type="EMBL" id="ELW72650.1"/>
    </source>
</evidence>
<dbReference type="InterPro" id="IPR015894">
    <property type="entry name" value="Guanylate-bd_N"/>
</dbReference>
<keyword evidence="1" id="KW-0399">Innate immunity</keyword>
<keyword evidence="2" id="KW-0547">Nucleotide-binding</keyword>
<dbReference type="InterPro" id="IPR003191">
    <property type="entry name" value="Guanylate-bd/ATL_C"/>
</dbReference>
<name>L9LC56_TUPCH</name>
<dbReference type="PANTHER" id="PTHR10751">
    <property type="entry name" value="GUANYLATE BINDING PROTEIN"/>
    <property type="match status" value="1"/>
</dbReference>
<sequence>MIISDSGNSNAHQPPHRSLKKIWKVSGRRRGEVNTQSSSEREKWEKAEQQNAEERGRGQAFLKLCYRSCFLLHSEGFSLGHTTQSHTKGIWMWCMPHPKKPDHTLVLLDTEGFGDTEKGDNENDSWIFALAILLSSTIVYNTLTTINQQALDKLQYPSLWSRIALNLGNNSFILQQLQRWASTDQKSLSSNELRLCIRKFFPIRKCFVFDPPALKKHLKHLDKQNDKDLERDFIEQVAEFRSYILSQSSAKTVSDGIIVNGPYLENLVQTYVSTINNEYLPCMENTALLMAPGENLAVVQKAMAHYDHQMSQKVQLPTETLEELLDLHRACEREAIEIFTKNAFKDVDNLFRKELGDQLEAKRDYFCNKNVKASSDCCKVLLQDIFGPLEEDVKQGKFSKPEDYHLFIQKKQELKKKYYQTPKKGIQAEEMLKKCLQSIEDMADEFLEDEQSLTEKGKD</sequence>
<dbReference type="InterPro" id="IPR030386">
    <property type="entry name" value="G_GB1_RHD3_dom"/>
</dbReference>
<dbReference type="GO" id="GO:0003924">
    <property type="term" value="F:GTPase activity"/>
    <property type="evidence" value="ECO:0007669"/>
    <property type="project" value="InterPro"/>
</dbReference>
<dbReference type="AlphaFoldDB" id="L9LC56"/>
<dbReference type="GO" id="GO:0005525">
    <property type="term" value="F:GTP binding"/>
    <property type="evidence" value="ECO:0007669"/>
    <property type="project" value="UniProtKB-KW"/>
</dbReference>
<dbReference type="EMBL" id="KB320400">
    <property type="protein sequence ID" value="ELW72650.1"/>
    <property type="molecule type" value="Genomic_DNA"/>
</dbReference>
<dbReference type="InterPro" id="IPR037684">
    <property type="entry name" value="GBP_C"/>
</dbReference>
<keyword evidence="4" id="KW-0391">Immunity</keyword>